<dbReference type="InParanoid" id="A0A1I5G2M1"/>
<keyword evidence="3" id="KW-1185">Reference proteome</keyword>
<dbReference type="InterPro" id="IPR000182">
    <property type="entry name" value="GNAT_dom"/>
</dbReference>
<evidence type="ECO:0000259" key="1">
    <source>
        <dbReference type="Pfam" id="PF13302"/>
    </source>
</evidence>
<proteinExistence type="predicted"/>
<evidence type="ECO:0000313" key="3">
    <source>
        <dbReference type="Proteomes" id="UP000183413"/>
    </source>
</evidence>
<evidence type="ECO:0000313" key="2">
    <source>
        <dbReference type="EMBL" id="SFO30267.1"/>
    </source>
</evidence>
<name>A0A1I5G2M1_9ACTN</name>
<dbReference type="Gene3D" id="3.40.630.30">
    <property type="match status" value="1"/>
</dbReference>
<dbReference type="GO" id="GO:0016747">
    <property type="term" value="F:acyltransferase activity, transferring groups other than amino-acyl groups"/>
    <property type="evidence" value="ECO:0007669"/>
    <property type="project" value="InterPro"/>
</dbReference>
<protein>
    <submittedName>
        <fullName evidence="2">Protein N-acetyltransferase, RimJ/RimL family</fullName>
    </submittedName>
</protein>
<keyword evidence="2" id="KW-0808">Transferase</keyword>
<dbReference type="OrthoDB" id="9795199at2"/>
<dbReference type="RefSeq" id="WP_075021372.1">
    <property type="nucleotide sequence ID" value="NZ_FOVH01000005.1"/>
</dbReference>
<dbReference type="eggNOG" id="COG1670">
    <property type="taxonomic scope" value="Bacteria"/>
</dbReference>
<organism evidence="2 3">
    <name type="scientific">Actinomadura madurae</name>
    <dbReference type="NCBI Taxonomy" id="1993"/>
    <lineage>
        <taxon>Bacteria</taxon>
        <taxon>Bacillati</taxon>
        <taxon>Actinomycetota</taxon>
        <taxon>Actinomycetes</taxon>
        <taxon>Streptosporangiales</taxon>
        <taxon>Thermomonosporaceae</taxon>
        <taxon>Actinomadura</taxon>
    </lineage>
</organism>
<dbReference type="SUPFAM" id="SSF55729">
    <property type="entry name" value="Acyl-CoA N-acyltransferases (Nat)"/>
    <property type="match status" value="1"/>
</dbReference>
<dbReference type="PANTHER" id="PTHR43610">
    <property type="entry name" value="BLL6696 PROTEIN"/>
    <property type="match status" value="1"/>
</dbReference>
<reference evidence="2 3" key="1">
    <citation type="submission" date="2016-10" db="EMBL/GenBank/DDBJ databases">
        <authorList>
            <person name="de Groot N.N."/>
        </authorList>
    </citation>
    <scope>NUCLEOTIDE SEQUENCE [LARGE SCALE GENOMIC DNA]</scope>
    <source>
        <strain evidence="2 3">DSM 43067</strain>
    </source>
</reference>
<dbReference type="EMBL" id="FOVH01000005">
    <property type="protein sequence ID" value="SFO30267.1"/>
    <property type="molecule type" value="Genomic_DNA"/>
</dbReference>
<feature type="domain" description="N-acetyltransferase" evidence="1">
    <location>
        <begin position="17"/>
        <end position="155"/>
    </location>
</feature>
<gene>
    <name evidence="2" type="ORF">SAMN04489713_1056</name>
</gene>
<dbReference type="AlphaFoldDB" id="A0A1I5G2M1"/>
<dbReference type="InterPro" id="IPR016181">
    <property type="entry name" value="Acyl_CoA_acyltransferase"/>
</dbReference>
<sequence length="197" mass="22129">MSDEWFERPVLTGRYVRLEPLSDEHAEGLFAASGDPAVWTWLSERRPTTVARMRVLVGKALAACERGLRLPWAQIDVSTGEVAGTTSYYEIVPSHRGLCIGHTWLGSRWHRTAINTEAKLLLMGRAFDDLGAMRVGWHTHVRNARSRAAIERLGASFEGVHRKHRILADGSVRDTAAYAMTDDDWPAAEARLRARLR</sequence>
<dbReference type="STRING" id="1993.SAMN04489713_1056"/>
<dbReference type="Proteomes" id="UP000183413">
    <property type="component" value="Unassembled WGS sequence"/>
</dbReference>
<dbReference type="Pfam" id="PF13302">
    <property type="entry name" value="Acetyltransf_3"/>
    <property type="match status" value="1"/>
</dbReference>
<accession>A0A1I5G2M1</accession>
<dbReference type="PANTHER" id="PTHR43610:SF1">
    <property type="entry name" value="N-ACETYLTRANSFERASE DOMAIN-CONTAINING PROTEIN"/>
    <property type="match status" value="1"/>
</dbReference>